<dbReference type="Gene3D" id="3.40.1160.10">
    <property type="entry name" value="Acetylglutamate kinase-like"/>
    <property type="match status" value="1"/>
</dbReference>
<reference evidence="9" key="1">
    <citation type="submission" date="2022-12" db="EMBL/GenBank/DDBJ databases">
        <title>Paracoccus onchidii sp. nov., isolated from a marine invertebrate from the South China Sea.</title>
        <authorList>
            <person name="Xu S."/>
            <person name="Liu Z."/>
            <person name="Xu Y."/>
        </authorList>
    </citation>
    <scope>NUCLEOTIDE SEQUENCE</scope>
    <source>
        <strain evidence="9">Z330</strain>
    </source>
</reference>
<accession>A0ABT4ZCG1</accession>
<dbReference type="RefSeq" id="WP_271888171.1">
    <property type="nucleotide sequence ID" value="NZ_JAQBIE010000005.1"/>
</dbReference>
<evidence type="ECO:0000256" key="2">
    <source>
        <dbReference type="ARBA" id="ARBA00013059"/>
    </source>
</evidence>
<sequence>MTETRQHTVEKIGGTSMSRVNELRDTLFVPDHDSADRYGRIFVVSAFGGITNLLLEHKKTGEAGVYAAFASSDSDHGWHDALDRVADAMSKAHTQVLDHPADIEQAEAFVKDRILGARNCLIDLQRLCSYGHFRLSEHMLQTRELLSGLGEAHSALVTVLMLQRAGVNARFVDLSGWRDEGDVSLQQRIEGAMKDVDPFSEMPIVTGYAQCAEGLMREFDRGYSEVTFSHLAALTGAKEAIIHKEFHLSSADPNLVGTEAVRKLGITNYDVADQLSNLGMEAIHPKAAKTLRQSGVPLRVTNAFEPDDPGTLINEKPAESSAVEIVTGLDLFALELFEQDMVGVKGYDASIIDILTRHQVRIVSKVSNANTITHYVDTSLKVLRRVEKDLLQKYPTAEVTSRAISMVAAVGRDLDGLAVLSRGLNALSQNGLEAIGATQGPRQVDVQFIVERDVMKPAIKALHGELVEETPERMSQAA</sequence>
<keyword evidence="3 9" id="KW-0808">Transferase</keyword>
<dbReference type="SUPFAM" id="SSF53633">
    <property type="entry name" value="Carbamate kinase-like"/>
    <property type="match status" value="1"/>
</dbReference>
<dbReference type="InterPro" id="IPR036393">
    <property type="entry name" value="AceGlu_kinase-like_sf"/>
</dbReference>
<dbReference type="InterPro" id="IPR045865">
    <property type="entry name" value="ACT-like_dom_sf"/>
</dbReference>
<protein>
    <recommendedName>
        <fullName evidence="2">aspartate kinase</fullName>
        <ecNumber evidence="2">2.7.2.4</ecNumber>
    </recommendedName>
</protein>
<dbReference type="PANTHER" id="PTHR21499:SF3">
    <property type="entry name" value="ASPARTOKINASE"/>
    <property type="match status" value="1"/>
</dbReference>
<proteinExistence type="inferred from homology"/>
<comment type="caution">
    <text evidence="9">The sequence shown here is derived from an EMBL/GenBank/DDBJ whole genome shotgun (WGS) entry which is preliminary data.</text>
</comment>
<evidence type="ECO:0000256" key="5">
    <source>
        <dbReference type="ARBA" id="ARBA00022777"/>
    </source>
</evidence>
<evidence type="ECO:0000313" key="10">
    <source>
        <dbReference type="Proteomes" id="UP001165641"/>
    </source>
</evidence>
<dbReference type="CDD" id="cd04910">
    <property type="entry name" value="ACT_AK-Ectoine_1"/>
    <property type="match status" value="1"/>
</dbReference>
<dbReference type="EC" id="2.7.2.4" evidence="2"/>
<evidence type="ECO:0000256" key="4">
    <source>
        <dbReference type="ARBA" id="ARBA00022741"/>
    </source>
</evidence>
<keyword evidence="5 9" id="KW-0418">Kinase</keyword>
<evidence type="ECO:0000256" key="7">
    <source>
        <dbReference type="ARBA" id="ARBA00047872"/>
    </source>
</evidence>
<keyword evidence="6" id="KW-0067">ATP-binding</keyword>
<dbReference type="Gene3D" id="3.30.70.260">
    <property type="match status" value="2"/>
</dbReference>
<keyword evidence="10" id="KW-1185">Reference proteome</keyword>
<gene>
    <name evidence="9" type="ORF">PAF17_05955</name>
</gene>
<dbReference type="Pfam" id="PF00696">
    <property type="entry name" value="AA_kinase"/>
    <property type="match status" value="1"/>
</dbReference>
<evidence type="ECO:0000256" key="6">
    <source>
        <dbReference type="ARBA" id="ARBA00022840"/>
    </source>
</evidence>
<evidence type="ECO:0000313" key="9">
    <source>
        <dbReference type="EMBL" id="MDB6177048.1"/>
    </source>
</evidence>
<evidence type="ECO:0000259" key="8">
    <source>
        <dbReference type="Pfam" id="PF00696"/>
    </source>
</evidence>
<keyword evidence="4" id="KW-0547">Nucleotide-binding</keyword>
<evidence type="ECO:0000256" key="3">
    <source>
        <dbReference type="ARBA" id="ARBA00022679"/>
    </source>
</evidence>
<feature type="domain" description="Aspartate/glutamate/uridylate kinase" evidence="8">
    <location>
        <begin position="8"/>
        <end position="302"/>
    </location>
</feature>
<name>A0ABT4ZCG1_9RHOB</name>
<dbReference type="Proteomes" id="UP001165641">
    <property type="component" value="Unassembled WGS sequence"/>
</dbReference>
<organism evidence="9 10">
    <name type="scientific">Paracoccus onchidii</name>
    <dbReference type="NCBI Taxonomy" id="3017813"/>
    <lineage>
        <taxon>Bacteria</taxon>
        <taxon>Pseudomonadati</taxon>
        <taxon>Pseudomonadota</taxon>
        <taxon>Alphaproteobacteria</taxon>
        <taxon>Rhodobacterales</taxon>
        <taxon>Paracoccaceae</taxon>
        <taxon>Paracoccus</taxon>
    </lineage>
</organism>
<dbReference type="SUPFAM" id="SSF55021">
    <property type="entry name" value="ACT-like"/>
    <property type="match status" value="1"/>
</dbReference>
<dbReference type="GO" id="GO:0004072">
    <property type="term" value="F:aspartate kinase activity"/>
    <property type="evidence" value="ECO:0007669"/>
    <property type="project" value="UniProtKB-EC"/>
</dbReference>
<dbReference type="EMBL" id="JAQBIE010000005">
    <property type="protein sequence ID" value="MDB6177048.1"/>
    <property type="molecule type" value="Genomic_DNA"/>
</dbReference>
<dbReference type="PANTHER" id="PTHR21499">
    <property type="entry name" value="ASPARTATE KINASE"/>
    <property type="match status" value="1"/>
</dbReference>
<comment type="similarity">
    <text evidence="1">Belongs to the aspartokinase family.</text>
</comment>
<comment type="catalytic activity">
    <reaction evidence="7">
        <text>L-aspartate + ATP = 4-phospho-L-aspartate + ADP</text>
        <dbReference type="Rhea" id="RHEA:23776"/>
        <dbReference type="ChEBI" id="CHEBI:29991"/>
        <dbReference type="ChEBI" id="CHEBI:30616"/>
        <dbReference type="ChEBI" id="CHEBI:57535"/>
        <dbReference type="ChEBI" id="CHEBI:456216"/>
        <dbReference type="EC" id="2.7.2.4"/>
    </reaction>
</comment>
<evidence type="ECO:0000256" key="1">
    <source>
        <dbReference type="ARBA" id="ARBA00010122"/>
    </source>
</evidence>
<dbReference type="NCBIfam" id="NF006614">
    <property type="entry name" value="PRK09181.1"/>
    <property type="match status" value="1"/>
</dbReference>
<dbReference type="InterPro" id="IPR001048">
    <property type="entry name" value="Asp/Glu/Uridylate_kinase"/>
</dbReference>